<dbReference type="OrthoDB" id="76387at2759"/>
<keyword evidence="7" id="KW-1185">Reference proteome</keyword>
<evidence type="ECO:0000256" key="4">
    <source>
        <dbReference type="SAM" id="Coils"/>
    </source>
</evidence>
<dbReference type="EMBL" id="JAGDFM010000281">
    <property type="protein sequence ID" value="KAG7380690.1"/>
    <property type="molecule type" value="Genomic_DNA"/>
</dbReference>
<accession>A0A8T1VKJ1</accession>
<organism evidence="6 7">
    <name type="scientific">Phytophthora pseudosyringae</name>
    <dbReference type="NCBI Taxonomy" id="221518"/>
    <lineage>
        <taxon>Eukaryota</taxon>
        <taxon>Sar</taxon>
        <taxon>Stramenopiles</taxon>
        <taxon>Oomycota</taxon>
        <taxon>Peronosporomycetes</taxon>
        <taxon>Peronosporales</taxon>
        <taxon>Peronosporaceae</taxon>
        <taxon>Phytophthora</taxon>
    </lineage>
</organism>
<evidence type="ECO:0000313" key="7">
    <source>
        <dbReference type="Proteomes" id="UP000694044"/>
    </source>
</evidence>
<dbReference type="GO" id="GO:0016929">
    <property type="term" value="F:deSUMOylase activity"/>
    <property type="evidence" value="ECO:0007669"/>
    <property type="project" value="TreeGrafter"/>
</dbReference>
<dbReference type="Pfam" id="PF02902">
    <property type="entry name" value="Peptidase_C48"/>
    <property type="match status" value="1"/>
</dbReference>
<dbReference type="GO" id="GO:0016926">
    <property type="term" value="P:protein desumoylation"/>
    <property type="evidence" value="ECO:0007669"/>
    <property type="project" value="TreeGrafter"/>
</dbReference>
<dbReference type="AlphaFoldDB" id="A0A8T1VKJ1"/>
<evidence type="ECO:0000256" key="2">
    <source>
        <dbReference type="ARBA" id="ARBA00022801"/>
    </source>
</evidence>
<dbReference type="GO" id="GO:0005634">
    <property type="term" value="C:nucleus"/>
    <property type="evidence" value="ECO:0007669"/>
    <property type="project" value="TreeGrafter"/>
</dbReference>
<comment type="caution">
    <text evidence="6">The sequence shown here is derived from an EMBL/GenBank/DDBJ whole genome shotgun (WGS) entry which is preliminary data.</text>
</comment>
<dbReference type="GO" id="GO:0006508">
    <property type="term" value="P:proteolysis"/>
    <property type="evidence" value="ECO:0007669"/>
    <property type="project" value="UniProtKB-KW"/>
</dbReference>
<keyword evidence="3" id="KW-0788">Thiol protease</keyword>
<keyword evidence="1" id="KW-0645">Protease</keyword>
<evidence type="ECO:0000259" key="5">
    <source>
        <dbReference type="PROSITE" id="PS50600"/>
    </source>
</evidence>
<gene>
    <name evidence="6" type="ORF">PHYPSEUDO_006919</name>
</gene>
<protein>
    <recommendedName>
        <fullName evidence="5">Ubiquitin-like protease family profile domain-containing protein</fullName>
    </recommendedName>
</protein>
<reference evidence="6" key="1">
    <citation type="submission" date="2021-02" db="EMBL/GenBank/DDBJ databases">
        <authorList>
            <person name="Palmer J.M."/>
        </authorList>
    </citation>
    <scope>NUCLEOTIDE SEQUENCE</scope>
    <source>
        <strain evidence="6">SCRP734</strain>
    </source>
</reference>
<dbReference type="InterPro" id="IPR003653">
    <property type="entry name" value="Peptidase_C48_C"/>
</dbReference>
<evidence type="ECO:0000256" key="3">
    <source>
        <dbReference type="ARBA" id="ARBA00022807"/>
    </source>
</evidence>
<keyword evidence="4" id="KW-0175">Coiled coil</keyword>
<dbReference type="PROSITE" id="PS50600">
    <property type="entry name" value="ULP_PROTEASE"/>
    <property type="match status" value="1"/>
</dbReference>
<dbReference type="PANTHER" id="PTHR12606:SF1">
    <property type="entry name" value="UBIQUITIN-LIKE-SPECIFIC PROTEASE 1A"/>
    <property type="match status" value="1"/>
</dbReference>
<sequence>MNLQLEAELELVKAERDAMKLELQDTNIEKQELALKLDSVDKVNCGAGFPALATRTLAERRGKYYMNIGLQLINFYFHMMNDRDASLVEVGTLPQRSYFFSTYFYLKMMINGAYSFTAISKFTVKVNLFAMNKIFVPVHVRTCMKNHWSLTVVFVTEHRTQYYDSMEGSGMPCLKMLLRYLRDELQDKKGELLIDTDWELVDTTTNTPQQDNCHDCGVFTCLYAECLSLNKSLSFSQQDIPFNRNRMALQIISS</sequence>
<evidence type="ECO:0000313" key="6">
    <source>
        <dbReference type="EMBL" id="KAG7380690.1"/>
    </source>
</evidence>
<feature type="coiled-coil region" evidence="4">
    <location>
        <begin position="2"/>
        <end position="36"/>
    </location>
</feature>
<dbReference type="Proteomes" id="UP000694044">
    <property type="component" value="Unassembled WGS sequence"/>
</dbReference>
<name>A0A8T1VKJ1_9STRA</name>
<proteinExistence type="predicted"/>
<evidence type="ECO:0000256" key="1">
    <source>
        <dbReference type="ARBA" id="ARBA00022670"/>
    </source>
</evidence>
<keyword evidence="2" id="KW-0378">Hydrolase</keyword>
<dbReference type="PANTHER" id="PTHR12606">
    <property type="entry name" value="SENTRIN/SUMO-SPECIFIC PROTEASE"/>
    <property type="match status" value="1"/>
</dbReference>
<feature type="domain" description="Ubiquitin-like protease family profile" evidence="5">
    <location>
        <begin position="50"/>
        <end position="227"/>
    </location>
</feature>